<evidence type="ECO:0000259" key="3">
    <source>
        <dbReference type="PROSITE" id="PS50125"/>
    </source>
</evidence>
<dbReference type="GO" id="GO:0035556">
    <property type="term" value="P:intracellular signal transduction"/>
    <property type="evidence" value="ECO:0007669"/>
    <property type="project" value="InterPro"/>
</dbReference>
<protein>
    <recommendedName>
        <fullName evidence="3">Guanylate cyclase domain-containing protein</fullName>
    </recommendedName>
</protein>
<dbReference type="SUPFAM" id="SSF52540">
    <property type="entry name" value="P-loop containing nucleoside triphosphate hydrolases"/>
    <property type="match status" value="1"/>
</dbReference>
<evidence type="ECO:0000313" key="4">
    <source>
        <dbReference type="EMBL" id="GMH52655.1"/>
    </source>
</evidence>
<dbReference type="Gene3D" id="3.40.50.300">
    <property type="entry name" value="P-loop containing nucleotide triphosphate hydrolases"/>
    <property type="match status" value="1"/>
</dbReference>
<keyword evidence="1" id="KW-0547">Nucleotide-binding</keyword>
<feature type="domain" description="Guanylate cyclase" evidence="3">
    <location>
        <begin position="415"/>
        <end position="454"/>
    </location>
</feature>
<name>A0A9W7DSI3_9STRA</name>
<gene>
    <name evidence="4" type="ORF">TrST_g1458</name>
</gene>
<evidence type="ECO:0000256" key="2">
    <source>
        <dbReference type="ARBA" id="ARBA00022840"/>
    </source>
</evidence>
<dbReference type="SUPFAM" id="SSF55073">
    <property type="entry name" value="Nucleotide cyclase"/>
    <property type="match status" value="2"/>
</dbReference>
<dbReference type="OrthoDB" id="195026at2759"/>
<sequence length="1385" mass="152392">MALPRRPLMLSTNISDVDVISSFASHLPTSLLLQLYDSSEDSSSEEKSRILQTSAETPLFFIDISGFTKMSTILSVNDLSLVMNEYFTSIINVVTSFGGSVQKFAGDAVFVTFPPHPSSPPGHRLILASLCAEELVQTLSDYLPSLFERRPKLERSSLNIHCGLAFDECIFCVLSAEGRGGGQEMRSELVMFGEVIEAVGRAEGRSDLGEVYCCPKTKAFMMSHPEIKWLGDDADATSDDCALLCKSGSPMNFTLSEGFRSTILDLKAKTSSHPLSPLNYKKSFRTLLESLADSNPSRLSSLFQTVGSFVHETAFKSLQESPRVSNELRPVYTVFLNIIITSGSGKVTFTKLDEVFKAIAAASGKWGAMIRQFIVDDKGTVCILSYGLKGGVHKNMNSMLFELLAELEGDLTSIGVKFEAGVTLGKCYTGIVGSEERGEYAVMGSNVNLAARLMCADHSMFSTIVSEDVRERGGGKWRFEENGKVKAKGFKDRIKTYGIAGKIMPARRTSSTALNSLNDESSEFFVGRDEETGKIMDTAESIYRDPPSPKLVILIGEGGVGKSSLAKLASQKLSRRGSRVMKSQCVHTGGVMYPLSSTKSWIRANVRSIMRINSEIHGGDYEKLLKSIADRREFEGTVTNEQLARSLLEIIGLKEDSVVNIVKVPLTEILLFCCEIIKSGNASTAGNVLLLDDMQFCDNASKTLIELLMKGDCSGSNLIVIATSRESQAVGGRSLEIPLRPMGVEDLALMVDNFYGDKEVGKRPPESMEETVASKKMRKRTSQLIVSKSADFLQELVNISGGNPFFASEILAMAQNERAIKRTSSLSFTWEPSKNHAELSERISKLNSVSELILAKFDRLSALARSFLSACSVIGSEFSRSEVRLLFEENEIYAAMEELMLSEIICIEDGSDGHEEEKEEGEGNDDGDDGVMFKFVHQLWWTTVLENMISTARVEIHRQLAEKMAGDKITLLLKRLHHAREAGLARVALEVSKVAGRRMIERGWNTQASEIYTVTLQMEAVESVVGGGSGGAGVTETELALECMTDLAKVSASLGDKETSAKFYQSALHLYTTGSETGKVENNELSFAIVSGIMLLLKWGTIVDEDGSYESNLVSTFITSARKAGSDAHVSRALALKSIMHQRRENYIAAISAQAELEEIYDVQRLSRDISRHYGSDRAAQNFSVSAQWMLLRDGDCAGVREQVEKTVRLLEAGVMERRNVHNSFMVLFPLTLVLAEFGEGARALDLWVTHIVEPFEELYTPESQVFFKPVFRPMHLWLMLKAGGEGGLGVEEAREIRELVHRVVKGDLALCSSVLFNSMSLLGRDATSLVVEMFLKGDVGARDEAVKEWCEASLKDLASKAEGGGLWWLRTAVAQLEYEYKKLE</sequence>
<dbReference type="InterPro" id="IPR041664">
    <property type="entry name" value="AAA_16"/>
</dbReference>
<dbReference type="InterPro" id="IPR029787">
    <property type="entry name" value="Nucleotide_cyclase"/>
</dbReference>
<accession>A0A9W7DSI3</accession>
<evidence type="ECO:0000313" key="5">
    <source>
        <dbReference type="Proteomes" id="UP001165085"/>
    </source>
</evidence>
<dbReference type="PANTHER" id="PTHR16305:SF28">
    <property type="entry name" value="GUANYLATE CYCLASE DOMAIN-CONTAINING PROTEIN"/>
    <property type="match status" value="1"/>
</dbReference>
<feature type="domain" description="Guanylate cyclase" evidence="3">
    <location>
        <begin position="58"/>
        <end position="203"/>
    </location>
</feature>
<dbReference type="Gene3D" id="3.30.70.1230">
    <property type="entry name" value="Nucleotide cyclase"/>
    <property type="match status" value="2"/>
</dbReference>
<dbReference type="Pfam" id="PF13191">
    <property type="entry name" value="AAA_16"/>
    <property type="match status" value="1"/>
</dbReference>
<organism evidence="4 5">
    <name type="scientific">Triparma strigata</name>
    <dbReference type="NCBI Taxonomy" id="1606541"/>
    <lineage>
        <taxon>Eukaryota</taxon>
        <taxon>Sar</taxon>
        <taxon>Stramenopiles</taxon>
        <taxon>Ochrophyta</taxon>
        <taxon>Bolidophyceae</taxon>
        <taxon>Parmales</taxon>
        <taxon>Triparmaceae</taxon>
        <taxon>Triparma</taxon>
    </lineage>
</organism>
<dbReference type="PANTHER" id="PTHR16305">
    <property type="entry name" value="TESTICULAR SOLUBLE ADENYLYL CYCLASE"/>
    <property type="match status" value="1"/>
</dbReference>
<dbReference type="EMBL" id="BRXY01000012">
    <property type="protein sequence ID" value="GMH52655.1"/>
    <property type="molecule type" value="Genomic_DNA"/>
</dbReference>
<dbReference type="Pfam" id="PF00211">
    <property type="entry name" value="Guanylate_cyc"/>
    <property type="match status" value="1"/>
</dbReference>
<dbReference type="InterPro" id="IPR027417">
    <property type="entry name" value="P-loop_NTPase"/>
</dbReference>
<reference evidence="5" key="1">
    <citation type="journal article" date="2023" name="Commun. Biol.">
        <title>Genome analysis of Parmales, the sister group of diatoms, reveals the evolutionary specialization of diatoms from phago-mixotrophs to photoautotrophs.</title>
        <authorList>
            <person name="Ban H."/>
            <person name="Sato S."/>
            <person name="Yoshikawa S."/>
            <person name="Yamada K."/>
            <person name="Nakamura Y."/>
            <person name="Ichinomiya M."/>
            <person name="Sato N."/>
            <person name="Blanc-Mathieu R."/>
            <person name="Endo H."/>
            <person name="Kuwata A."/>
            <person name="Ogata H."/>
        </authorList>
    </citation>
    <scope>NUCLEOTIDE SEQUENCE [LARGE SCALE GENOMIC DNA]</scope>
    <source>
        <strain evidence="5">NIES 3701</strain>
    </source>
</reference>
<comment type="caution">
    <text evidence="4">The sequence shown here is derived from an EMBL/GenBank/DDBJ whole genome shotgun (WGS) entry which is preliminary data.</text>
</comment>
<dbReference type="GO" id="GO:0004016">
    <property type="term" value="F:adenylate cyclase activity"/>
    <property type="evidence" value="ECO:0007669"/>
    <property type="project" value="TreeGrafter"/>
</dbReference>
<keyword evidence="2" id="KW-0067">ATP-binding</keyword>
<proteinExistence type="predicted"/>
<dbReference type="InterPro" id="IPR001054">
    <property type="entry name" value="A/G_cyclase"/>
</dbReference>
<dbReference type="GO" id="GO:0009190">
    <property type="term" value="P:cyclic nucleotide biosynthetic process"/>
    <property type="evidence" value="ECO:0007669"/>
    <property type="project" value="InterPro"/>
</dbReference>
<keyword evidence="5" id="KW-1185">Reference proteome</keyword>
<dbReference type="Proteomes" id="UP001165085">
    <property type="component" value="Unassembled WGS sequence"/>
</dbReference>
<dbReference type="PROSITE" id="PS50125">
    <property type="entry name" value="GUANYLATE_CYCLASE_2"/>
    <property type="match status" value="2"/>
</dbReference>
<dbReference type="GO" id="GO:0005737">
    <property type="term" value="C:cytoplasm"/>
    <property type="evidence" value="ECO:0007669"/>
    <property type="project" value="TreeGrafter"/>
</dbReference>
<dbReference type="GO" id="GO:0005524">
    <property type="term" value="F:ATP binding"/>
    <property type="evidence" value="ECO:0007669"/>
    <property type="project" value="UniProtKB-KW"/>
</dbReference>
<evidence type="ECO:0000256" key="1">
    <source>
        <dbReference type="ARBA" id="ARBA00022741"/>
    </source>
</evidence>